<dbReference type="InterPro" id="IPR036236">
    <property type="entry name" value="Znf_C2H2_sf"/>
</dbReference>
<feature type="domain" description="C2H2-type" evidence="7">
    <location>
        <begin position="727"/>
        <end position="754"/>
    </location>
</feature>
<name>A0A8C5R678_9ANUR</name>
<dbReference type="OrthoDB" id="8117402at2759"/>
<dbReference type="GO" id="GO:0050769">
    <property type="term" value="P:positive regulation of neurogenesis"/>
    <property type="evidence" value="ECO:0007669"/>
    <property type="project" value="TreeGrafter"/>
</dbReference>
<feature type="domain" description="C2H2-type" evidence="7">
    <location>
        <begin position="1258"/>
        <end position="1286"/>
    </location>
</feature>
<dbReference type="GO" id="GO:0005634">
    <property type="term" value="C:nucleus"/>
    <property type="evidence" value="ECO:0007669"/>
    <property type="project" value="TreeGrafter"/>
</dbReference>
<feature type="domain" description="C2H2-type" evidence="7">
    <location>
        <begin position="521"/>
        <end position="549"/>
    </location>
</feature>
<dbReference type="PROSITE" id="PS00028">
    <property type="entry name" value="ZINC_FINGER_C2H2_1"/>
    <property type="match status" value="7"/>
</dbReference>
<dbReference type="SUPFAM" id="SSF57667">
    <property type="entry name" value="beta-beta-alpha zinc fingers"/>
    <property type="match status" value="7"/>
</dbReference>
<feature type="domain" description="C2H2-type" evidence="7">
    <location>
        <begin position="794"/>
        <end position="821"/>
    </location>
</feature>
<reference evidence="8" key="1">
    <citation type="submission" date="2025-08" db="UniProtKB">
        <authorList>
            <consortium name="Ensembl"/>
        </authorList>
    </citation>
    <scope>IDENTIFICATION</scope>
</reference>
<feature type="domain" description="C2H2-type" evidence="7">
    <location>
        <begin position="822"/>
        <end position="844"/>
    </location>
</feature>
<keyword evidence="1" id="KW-0479">Metal-binding</keyword>
<feature type="region of interest" description="Disordered" evidence="6">
    <location>
        <begin position="644"/>
        <end position="671"/>
    </location>
</feature>
<evidence type="ECO:0000256" key="2">
    <source>
        <dbReference type="ARBA" id="ARBA00022737"/>
    </source>
</evidence>
<dbReference type="FunFam" id="3.30.160.60:FF:000444">
    <property type="entry name" value="Zinc finger protein 335"/>
    <property type="match status" value="1"/>
</dbReference>
<feature type="compositionally biased region" description="Basic and acidic residues" evidence="6">
    <location>
        <begin position="217"/>
        <end position="232"/>
    </location>
</feature>
<dbReference type="FunFam" id="3.30.160.60:FF:004444">
    <property type="match status" value="1"/>
</dbReference>
<dbReference type="InterPro" id="IPR013087">
    <property type="entry name" value="Znf_C2H2_type"/>
</dbReference>
<evidence type="ECO:0000256" key="4">
    <source>
        <dbReference type="ARBA" id="ARBA00022833"/>
    </source>
</evidence>
<feature type="region of interest" description="Disordered" evidence="6">
    <location>
        <begin position="52"/>
        <end position="71"/>
    </location>
</feature>
<feature type="region of interest" description="Disordered" evidence="6">
    <location>
        <begin position="271"/>
        <end position="297"/>
    </location>
</feature>
<reference evidence="8" key="2">
    <citation type="submission" date="2025-09" db="UniProtKB">
        <authorList>
            <consortium name="Ensembl"/>
        </authorList>
    </citation>
    <scope>IDENTIFICATION</scope>
</reference>
<feature type="domain" description="C2H2-type" evidence="7">
    <location>
        <begin position="697"/>
        <end position="724"/>
    </location>
</feature>
<keyword evidence="4" id="KW-0862">Zinc</keyword>
<dbReference type="GeneTree" id="ENSGT00940000158508"/>
<gene>
    <name evidence="8" type="primary">ZNF335</name>
</gene>
<dbReference type="PANTHER" id="PTHR24403:SF36">
    <property type="entry name" value="ZINC FINGER PROTEIN 335"/>
    <property type="match status" value="1"/>
</dbReference>
<keyword evidence="9" id="KW-1185">Reference proteome</keyword>
<dbReference type="GO" id="GO:0000978">
    <property type="term" value="F:RNA polymerase II cis-regulatory region sequence-specific DNA binding"/>
    <property type="evidence" value="ECO:0007669"/>
    <property type="project" value="TreeGrafter"/>
</dbReference>
<evidence type="ECO:0000256" key="3">
    <source>
        <dbReference type="ARBA" id="ARBA00022771"/>
    </source>
</evidence>
<evidence type="ECO:0000313" key="8">
    <source>
        <dbReference type="Ensembl" id="ENSLLEP00000048203.1"/>
    </source>
</evidence>
<feature type="domain" description="C2H2-type" evidence="7">
    <location>
        <begin position="881"/>
        <end position="909"/>
    </location>
</feature>
<dbReference type="InterPro" id="IPR050688">
    <property type="entry name" value="Zinc_finger/UBP_domain"/>
</dbReference>
<evidence type="ECO:0000256" key="5">
    <source>
        <dbReference type="PROSITE-ProRule" id="PRU00042"/>
    </source>
</evidence>
<evidence type="ECO:0000256" key="1">
    <source>
        <dbReference type="ARBA" id="ARBA00022723"/>
    </source>
</evidence>
<feature type="domain" description="C2H2-type" evidence="7">
    <location>
        <begin position="1230"/>
        <end position="1257"/>
    </location>
</feature>
<dbReference type="Gene3D" id="3.30.160.60">
    <property type="entry name" value="Classic Zinc Finger"/>
    <property type="match status" value="6"/>
</dbReference>
<dbReference type="PANTHER" id="PTHR24403">
    <property type="entry name" value="ZINC FINGER PROTEIN"/>
    <property type="match status" value="1"/>
</dbReference>
<feature type="domain" description="C2H2-type" evidence="7">
    <location>
        <begin position="755"/>
        <end position="782"/>
    </location>
</feature>
<feature type="region of interest" description="Disordered" evidence="6">
    <location>
        <begin position="154"/>
        <end position="239"/>
    </location>
</feature>
<dbReference type="Ensembl" id="ENSLLET00000050088.1">
    <property type="protein sequence ID" value="ENSLLEP00000048203.1"/>
    <property type="gene ID" value="ENSLLEG00000030412.1"/>
</dbReference>
<feature type="compositionally biased region" description="Acidic residues" evidence="6">
    <location>
        <begin position="564"/>
        <end position="575"/>
    </location>
</feature>
<evidence type="ECO:0000256" key="6">
    <source>
        <dbReference type="SAM" id="MobiDB-lite"/>
    </source>
</evidence>
<keyword evidence="3 5" id="KW-0863">Zinc-finger</keyword>
<feature type="domain" description="C2H2-type" evidence="7">
    <location>
        <begin position="1202"/>
        <end position="1229"/>
    </location>
</feature>
<dbReference type="Proteomes" id="UP000694569">
    <property type="component" value="Unplaced"/>
</dbReference>
<feature type="domain" description="C2H2-type" evidence="7">
    <location>
        <begin position="853"/>
        <end position="880"/>
    </location>
</feature>
<dbReference type="GO" id="GO:0045944">
    <property type="term" value="P:positive regulation of transcription by RNA polymerase II"/>
    <property type="evidence" value="ECO:0007669"/>
    <property type="project" value="TreeGrafter"/>
</dbReference>
<accession>A0A8C5R678</accession>
<feature type="region of interest" description="Disordered" evidence="6">
    <location>
        <begin position="965"/>
        <end position="988"/>
    </location>
</feature>
<evidence type="ECO:0000313" key="9">
    <source>
        <dbReference type="Proteomes" id="UP000694569"/>
    </source>
</evidence>
<keyword evidence="2" id="KW-0677">Repeat</keyword>
<dbReference type="SMART" id="SM00355">
    <property type="entry name" value="ZnF_C2H2"/>
    <property type="match status" value="13"/>
</dbReference>
<dbReference type="PROSITE" id="PS50157">
    <property type="entry name" value="ZINC_FINGER_C2H2_2"/>
    <property type="match status" value="12"/>
</dbReference>
<feature type="compositionally biased region" description="Basic and acidic residues" evidence="6">
    <location>
        <begin position="547"/>
        <end position="563"/>
    </location>
</feature>
<feature type="region of interest" description="Disordered" evidence="6">
    <location>
        <begin position="547"/>
        <end position="575"/>
    </location>
</feature>
<evidence type="ECO:0000259" key="7">
    <source>
        <dbReference type="PROSITE" id="PS50157"/>
    </source>
</evidence>
<dbReference type="GO" id="GO:0007420">
    <property type="term" value="P:brain development"/>
    <property type="evidence" value="ECO:0007669"/>
    <property type="project" value="TreeGrafter"/>
</dbReference>
<protein>
    <submittedName>
        <fullName evidence="8">Zinc finger protein 335</fullName>
    </submittedName>
</protein>
<feature type="domain" description="C2H2-type" evidence="7">
    <location>
        <begin position="1173"/>
        <end position="1195"/>
    </location>
</feature>
<proteinExistence type="predicted"/>
<organism evidence="8 9">
    <name type="scientific">Leptobrachium leishanense</name>
    <name type="common">Leishan spiny toad</name>
    <dbReference type="NCBI Taxonomy" id="445787"/>
    <lineage>
        <taxon>Eukaryota</taxon>
        <taxon>Metazoa</taxon>
        <taxon>Chordata</taxon>
        <taxon>Craniata</taxon>
        <taxon>Vertebrata</taxon>
        <taxon>Euteleostomi</taxon>
        <taxon>Amphibia</taxon>
        <taxon>Batrachia</taxon>
        <taxon>Anura</taxon>
        <taxon>Pelobatoidea</taxon>
        <taxon>Megophryidae</taxon>
        <taxon>Leptobrachium</taxon>
    </lineage>
</organism>
<feature type="compositionally biased region" description="Polar residues" evidence="6">
    <location>
        <begin position="283"/>
        <end position="297"/>
    </location>
</feature>
<dbReference type="Pfam" id="PF00096">
    <property type="entry name" value="zf-C2H2"/>
    <property type="match status" value="1"/>
</dbReference>
<dbReference type="GO" id="GO:0008270">
    <property type="term" value="F:zinc ion binding"/>
    <property type="evidence" value="ECO:0007669"/>
    <property type="project" value="UniProtKB-KW"/>
</dbReference>
<sequence length="1455" mass="163167">MEADCQNVVEIAFERAQEASAELLCANDPAAATDVPSAPQDTILDVRDDLDMGQKMDDNGFHGPSTNRSNDLDVEEMDVGHETDDATHPEPCVDHGPSEMDSLELVIGQKPNVMIPSEPCANYSCSDTEANEMEVSEMSHLYNHHSYISLKSDIPDTQDFRDDQQSSMDTQEAALSDNKQETVLNQGPEDVTQKSDTIQISLNRCPHVTSLNPTEDEGSKDLQNEHCEEKSDLSTSNSGETLQCISLQSPSGEPITDNAGNQNLDKSQVDSLEMEEVRVEQGASHTPDTENPNVDGVEQSSYIGAKCTPFGNDPDSFGSVHNLGIQENLEPINVEDAGKDINIVQGVCIRHGPDTKVSDVKLSPDNTIMLPPEVSVLHAITEQMAHTETNSYPSVACAVPGVCSVCQSLFTQTPGAALLHSNAPGQVYTANPSVGRILHGSVNPQLIQGCIVTRSEGKNSKITQYLILQEPEDASYNYPLSLSPAVVDETSKLQDSSPGPACVSELESLEGMVEVVVVQQYKCKMCRYKSSSKATLLRHVKERHIQTDSKNVRKDNESRFRPPEEEEEDDDIIDAGAIDDPDGDSDYSPGEEVIRSHQFESPAVTIARERPRRMPGRPRKIQRIHGPVVHSNISQIDVVIGSTVDENKDPTCNSQEEQKLPTRNRGPLARGFGSRKYRKYRNRRYFKASNKQLVRPFLCRVCGSRFLTHEEFNFHVTSHDGNDPQTFRCLQCNYRCRRWTSLKEHMFKHNGSKPHKCDQCDYTSVYRKDIIRHSSVHKRESKKKGDESGKARSYPCPVCSRVYTMQKRLTQHLKTHSAEKPHMCDKCGKAFKKRYTFKMHCLTHLQSVDSSRYKCEFCDYICEDRKRLLNHQLTHMNDKPFKCTQCQYRTNRQDFLLSHQATRHAGGKPFACDYCQFSTKHKKNVRLHVKSRHPHLFQEWDQRHPEDIPSQRQPFFSLQQIEELKHQHEQQGNAAQHAPEVENPNPQLACDELQQPTQQVIEEQSPNTLQAAAIIYDQGEEELTTRAALDLLLNMSAQRDGSAGALQVAVVKSGSCVDGQGADVGDQQPQMAQVLTLHMDESEVADIQQAGFEETGLQQITINTAFTAAEYSLINAENIQTSLCSDADLPTETPQNLLGEALNDQSAIQVLPKSQHVQLEQDDSPQAPIVKKFSCRLCSSTFWGRAEMESHKKAHIEGGSGFKCHDCNYVAASWAEIRDHMTLHADLRPHRCDQCSFATRNKKDLSRHVITHTNHRPHICHLCEQRFNRKGHLKFHMQRVHNEGNVPQPENEVLAELETAPCLEEERIFLSQEESIANQENTAYIQEFTTADGQTLQQLVTGDNQVRYIISQEGVPHLIPQEYVVIPEGHHIQVQDGQITHIQYDPGAQFLQDPQIHFVPMSPTQQLLTQEQLEAAAHSAVTAVADAAMAQTVYTTESETTLQHDVEYDVITLTD</sequence>